<feature type="compositionally biased region" description="Low complexity" evidence="7">
    <location>
        <begin position="819"/>
        <end position="834"/>
    </location>
</feature>
<reference evidence="9 10" key="1">
    <citation type="submission" date="2019-09" db="EMBL/GenBank/DDBJ databases">
        <title>Draft genome of the ectomycorrhizal ascomycete Sphaerosporella brunnea.</title>
        <authorList>
            <consortium name="DOE Joint Genome Institute"/>
            <person name="Benucci G.M."/>
            <person name="Marozzi G."/>
            <person name="Antonielli L."/>
            <person name="Sanchez S."/>
            <person name="Marco P."/>
            <person name="Wang X."/>
            <person name="Falini L.B."/>
            <person name="Barry K."/>
            <person name="Haridas S."/>
            <person name="Lipzen A."/>
            <person name="Labutti K."/>
            <person name="Grigoriev I.V."/>
            <person name="Murat C."/>
            <person name="Martin F."/>
            <person name="Albertini E."/>
            <person name="Donnini D."/>
            <person name="Bonito G."/>
        </authorList>
    </citation>
    <scope>NUCLEOTIDE SEQUENCE [LARGE SCALE GENOMIC DNA]</scope>
    <source>
        <strain evidence="9 10">Sb_GMNB300</strain>
    </source>
</reference>
<evidence type="ECO:0000256" key="6">
    <source>
        <dbReference type="PROSITE-ProRule" id="PRU00042"/>
    </source>
</evidence>
<keyword evidence="3" id="KW-0805">Transcription regulation</keyword>
<organism evidence="9 10">
    <name type="scientific">Sphaerosporella brunnea</name>
    <dbReference type="NCBI Taxonomy" id="1250544"/>
    <lineage>
        <taxon>Eukaryota</taxon>
        <taxon>Fungi</taxon>
        <taxon>Dikarya</taxon>
        <taxon>Ascomycota</taxon>
        <taxon>Pezizomycotina</taxon>
        <taxon>Pezizomycetes</taxon>
        <taxon>Pezizales</taxon>
        <taxon>Pyronemataceae</taxon>
        <taxon>Sphaerosporella</taxon>
    </lineage>
</organism>
<feature type="region of interest" description="Disordered" evidence="7">
    <location>
        <begin position="523"/>
        <end position="577"/>
    </location>
</feature>
<gene>
    <name evidence="9" type="ORF">FN846DRAFT_391673</name>
</gene>
<dbReference type="SMART" id="SM00355">
    <property type="entry name" value="ZnF_C2H2"/>
    <property type="match status" value="2"/>
</dbReference>
<feature type="region of interest" description="Disordered" evidence="7">
    <location>
        <begin position="199"/>
        <end position="218"/>
    </location>
</feature>
<feature type="region of interest" description="Disordered" evidence="7">
    <location>
        <begin position="1"/>
        <end position="68"/>
    </location>
</feature>
<accession>A0A5J5F6B8</accession>
<dbReference type="PANTHER" id="PTHR47660:SF2">
    <property type="entry name" value="TRANSCRIPTION FACTOR WITH C2H2 AND ZN(2)-CYS(6) DNA BINDING DOMAIN (EUROFUNG)"/>
    <property type="match status" value="1"/>
</dbReference>
<dbReference type="PANTHER" id="PTHR47660">
    <property type="entry name" value="TRANSCRIPTION FACTOR WITH C2H2 AND ZN(2)-CYS(6) DNA BINDING DOMAIN (EUROFUNG)-RELATED-RELATED"/>
    <property type="match status" value="1"/>
</dbReference>
<evidence type="ECO:0000256" key="7">
    <source>
        <dbReference type="SAM" id="MobiDB-lite"/>
    </source>
</evidence>
<dbReference type="PROSITE" id="PS00028">
    <property type="entry name" value="ZINC_FINGER_C2H2_1"/>
    <property type="match status" value="2"/>
</dbReference>
<dbReference type="PROSITE" id="PS50157">
    <property type="entry name" value="ZINC_FINGER_C2H2_2"/>
    <property type="match status" value="2"/>
</dbReference>
<dbReference type="Proteomes" id="UP000326924">
    <property type="component" value="Unassembled WGS sequence"/>
</dbReference>
<feature type="compositionally biased region" description="Low complexity" evidence="7">
    <location>
        <begin position="30"/>
        <end position="51"/>
    </location>
</feature>
<evidence type="ECO:0000256" key="4">
    <source>
        <dbReference type="ARBA" id="ARBA00023163"/>
    </source>
</evidence>
<dbReference type="AlphaFoldDB" id="A0A5J5F6B8"/>
<keyword evidence="5" id="KW-0539">Nucleus</keyword>
<dbReference type="InterPro" id="IPR036236">
    <property type="entry name" value="Znf_C2H2_sf"/>
</dbReference>
<name>A0A5J5F6B8_9PEZI</name>
<dbReference type="Pfam" id="PF00096">
    <property type="entry name" value="zf-C2H2"/>
    <property type="match status" value="2"/>
</dbReference>
<feature type="domain" description="C2H2-type" evidence="8">
    <location>
        <begin position="102"/>
        <end position="130"/>
    </location>
</feature>
<dbReference type="Pfam" id="PF04082">
    <property type="entry name" value="Fungal_trans"/>
    <property type="match status" value="1"/>
</dbReference>
<dbReference type="Gene3D" id="3.30.160.60">
    <property type="entry name" value="Classic Zinc Finger"/>
    <property type="match status" value="2"/>
</dbReference>
<dbReference type="InterPro" id="IPR007219">
    <property type="entry name" value="XnlR_reg_dom"/>
</dbReference>
<evidence type="ECO:0000256" key="2">
    <source>
        <dbReference type="ARBA" id="ARBA00022833"/>
    </source>
</evidence>
<dbReference type="EMBL" id="VXIS01000032">
    <property type="protein sequence ID" value="KAA8911736.1"/>
    <property type="molecule type" value="Genomic_DNA"/>
</dbReference>
<feature type="compositionally biased region" description="Pro residues" evidence="7">
    <location>
        <begin position="541"/>
        <end position="557"/>
    </location>
</feature>
<evidence type="ECO:0000313" key="9">
    <source>
        <dbReference type="EMBL" id="KAA8911736.1"/>
    </source>
</evidence>
<sequence length="1237" mass="134190">MSSRPSQESPDPYGRSFGGASILPSPTSPVPRSRPSGKSPSTTSAQTPTSQRPGSSPQTGVTPSSSSKAMHVCDQCSRAFSRAEHLERHQTTHLPSNATKSFVCSSCSKGFTRKDVLTRHIRAVHETKKSEVRKSRRKSCRRCAAFKIKCTSGSKGKQSGDRAAEPCEACRKRDVECIFDFGVTVDRSESQEQGNAEEMFDFGSDDGHSDPETTGSSEYSLKRRKIAHHAGSSGTAPIFLSSSGSGSAQAVSPLLLSAARLASQTTQTERQSDLLPHLGGSSAMHAPPLELSSADHLLSMATFANKGMHIPNSVEHRGFLDPPRPPVSRPASMGPGQNGQGAFCGGDFMSHLYFPPIRDPSAQIPRQETKGNGNGGMLNRIAEEDLNAANTLQGVNIRPIDMAGVLPRHYSTDYSHTSSVGGFPRSPVFNGGGISLAPLHQTNQDIKSIGALDDPGGLDPGLELVDEDNFYFDFGIFDNSTDWLRDWGPNESISPESQPGREALEALPDVAFGLGLTPGNYNGDIAGVTPTTSNARDEPVGPAPPPPAPPVSSPSPPATEDNRAALTSAPSKVGEDAGVHVPGLPTVSPMKDHVNSTDFLPWGWQQGLREEPSRKVTLPPLRQVLTERHSDSHSGFLGQQPVSDLSILDKATTVTEQMRRAMIEVLTLPSSQPPYPGCEIAEIEKGFPGTDIIATFIGLYFENFHPILPVIHRPTFSIEKTPSILLIAIVSIGASYSNLKNANTFADSLSELCKRCLAWMAENNPAYGRSPFFLMSMCLQNLYAIGCGSTSLYDAADVSRSIIIGNARRIGLFSGAINTSPTSSSPSSAPGSPALRPANGRNDRNLTPQDRERQESPSLLDSRWREWIEKEGLKRLAWGIFEYDSSFSTLSNRRGAISISDVTIRIPCSESLWNAPDAVTWNARLRHEPEIRGFAFYPTIKGILLGRFDAKMLTSWGKRLCAQAMGRIMWDFKELEESVLSVGSVGAASFKPQKELLLRSAMRVCESATPRADEAEGDRYHWILARLIAHYTHLHAAFPTISLMLNLARKPPPQSVGNNDPRIKRLKNTFITDPIGARALAWHAAQIIALSRWKPVFSPVEGMRLFLAGVVLWTYAQYRRPREETPASSCASSVKSGAYPLATASRHEEVVRLDLLPWNMPSSSSSRVEEWLRYGIGRGSIGMGMGDDGPVMEVCGEDGAREVLKVVVGILGSLRVWGLGGEFKNVLEELMSRSHRG</sequence>
<keyword evidence="4" id="KW-0804">Transcription</keyword>
<dbReference type="InParanoid" id="A0A5J5F6B8"/>
<protein>
    <submittedName>
        <fullName evidence="9">Fungal-specific transcription factor domain-containing protein</fullName>
    </submittedName>
</protein>
<dbReference type="InterPro" id="IPR013087">
    <property type="entry name" value="Znf_C2H2_type"/>
</dbReference>
<dbReference type="OrthoDB" id="10018191at2759"/>
<dbReference type="GO" id="GO:0006351">
    <property type="term" value="P:DNA-templated transcription"/>
    <property type="evidence" value="ECO:0007669"/>
    <property type="project" value="InterPro"/>
</dbReference>
<feature type="compositionally biased region" description="Polar residues" evidence="7">
    <location>
        <begin position="52"/>
        <end position="68"/>
    </location>
</feature>
<dbReference type="GO" id="GO:0000981">
    <property type="term" value="F:DNA-binding transcription factor activity, RNA polymerase II-specific"/>
    <property type="evidence" value="ECO:0007669"/>
    <property type="project" value="InterPro"/>
</dbReference>
<feature type="domain" description="C2H2-type" evidence="8">
    <location>
        <begin position="71"/>
        <end position="98"/>
    </location>
</feature>
<comment type="caution">
    <text evidence="9">The sequence shown here is derived from an EMBL/GenBank/DDBJ whole genome shotgun (WGS) entry which is preliminary data.</text>
</comment>
<feature type="region of interest" description="Disordered" evidence="7">
    <location>
        <begin position="819"/>
        <end position="857"/>
    </location>
</feature>
<dbReference type="SUPFAM" id="SSF57667">
    <property type="entry name" value="beta-beta-alpha zinc fingers"/>
    <property type="match status" value="1"/>
</dbReference>
<dbReference type="CDD" id="cd12148">
    <property type="entry name" value="fungal_TF_MHR"/>
    <property type="match status" value="1"/>
</dbReference>
<dbReference type="GO" id="GO:0008270">
    <property type="term" value="F:zinc ion binding"/>
    <property type="evidence" value="ECO:0007669"/>
    <property type="project" value="UniProtKB-KW"/>
</dbReference>
<proteinExistence type="predicted"/>
<dbReference type="GO" id="GO:0003677">
    <property type="term" value="F:DNA binding"/>
    <property type="evidence" value="ECO:0007669"/>
    <property type="project" value="InterPro"/>
</dbReference>
<feature type="region of interest" description="Disordered" evidence="7">
    <location>
        <begin position="321"/>
        <end position="341"/>
    </location>
</feature>
<keyword evidence="10" id="KW-1185">Reference proteome</keyword>
<keyword evidence="2" id="KW-0862">Zinc</keyword>
<dbReference type="SUPFAM" id="SSF57701">
    <property type="entry name" value="Zn2/Cys6 DNA-binding domain"/>
    <property type="match status" value="1"/>
</dbReference>
<evidence type="ECO:0000313" key="10">
    <source>
        <dbReference type="Proteomes" id="UP000326924"/>
    </source>
</evidence>
<keyword evidence="1" id="KW-0479">Metal-binding</keyword>
<dbReference type="InterPro" id="IPR036864">
    <property type="entry name" value="Zn2-C6_fun-type_DNA-bd_sf"/>
</dbReference>
<evidence type="ECO:0000256" key="5">
    <source>
        <dbReference type="ARBA" id="ARBA00023242"/>
    </source>
</evidence>
<keyword evidence="6" id="KW-0863">Zinc-finger</keyword>
<evidence type="ECO:0000259" key="8">
    <source>
        <dbReference type="PROSITE" id="PS50157"/>
    </source>
</evidence>
<feature type="compositionally biased region" description="Basic and acidic residues" evidence="7">
    <location>
        <begin position="841"/>
        <end position="855"/>
    </location>
</feature>
<evidence type="ECO:0000256" key="3">
    <source>
        <dbReference type="ARBA" id="ARBA00023015"/>
    </source>
</evidence>
<evidence type="ECO:0000256" key="1">
    <source>
        <dbReference type="ARBA" id="ARBA00022723"/>
    </source>
</evidence>